<dbReference type="EMBL" id="FZNO01000025">
    <property type="protein sequence ID" value="SNR78865.1"/>
    <property type="molecule type" value="Genomic_DNA"/>
</dbReference>
<dbReference type="RefSeq" id="WP_217899387.1">
    <property type="nucleotide sequence ID" value="NZ_FZNO01000025.1"/>
</dbReference>
<accession>A0A238Z5Y2</accession>
<evidence type="ECO:0000256" key="1">
    <source>
        <dbReference type="SAM" id="MobiDB-lite"/>
    </source>
</evidence>
<feature type="region of interest" description="Disordered" evidence="1">
    <location>
        <begin position="25"/>
        <end position="49"/>
    </location>
</feature>
<evidence type="ECO:0000313" key="3">
    <source>
        <dbReference type="EMBL" id="SNR78865.1"/>
    </source>
</evidence>
<dbReference type="AlphaFoldDB" id="A0A238Z5Y2"/>
<organism evidence="3 4">
    <name type="scientific">Blastococcus mobilis</name>
    <dbReference type="NCBI Taxonomy" id="1938746"/>
    <lineage>
        <taxon>Bacteria</taxon>
        <taxon>Bacillati</taxon>
        <taxon>Actinomycetota</taxon>
        <taxon>Actinomycetes</taxon>
        <taxon>Geodermatophilales</taxon>
        <taxon>Geodermatophilaceae</taxon>
        <taxon>Blastococcus</taxon>
    </lineage>
</organism>
<protein>
    <recommendedName>
        <fullName evidence="2">GmrSD restriction endonucleases C-terminal domain-containing protein</fullName>
    </recommendedName>
</protein>
<keyword evidence="4" id="KW-1185">Reference proteome</keyword>
<dbReference type="Proteomes" id="UP000198403">
    <property type="component" value="Unassembled WGS sequence"/>
</dbReference>
<evidence type="ECO:0000259" key="2">
    <source>
        <dbReference type="Pfam" id="PF07510"/>
    </source>
</evidence>
<dbReference type="PANTHER" id="PTHR24094">
    <property type="entry name" value="SECRETED PROTEIN"/>
    <property type="match status" value="1"/>
</dbReference>
<feature type="domain" description="GmrSD restriction endonucleases C-terminal" evidence="2">
    <location>
        <begin position="98"/>
        <end position="232"/>
    </location>
</feature>
<dbReference type="Pfam" id="PF07510">
    <property type="entry name" value="GmrSD_C"/>
    <property type="match status" value="1"/>
</dbReference>
<evidence type="ECO:0000313" key="4">
    <source>
        <dbReference type="Proteomes" id="UP000198403"/>
    </source>
</evidence>
<sequence>MPRSAVVVLLAVLLALTGCGVEWRLEPGPPGPPEPTASVGQGDVPAGTLDPAAAASSLASLPVAEKTSLDGYDRGCGDGEGCVFGPAWSDVDRNGCHQRNDVLHRDLTEVEVREGTQGCVVIAGVLDDPYTGRTVPFAKSYAAEVPIDHVVPLAAAWVQGAAGWSADQRRVFANDLANLMATTRSENSSKGDSTADEWVPSDPAYGCSYATVVVTVKSTYALSVTPAESRALQSLLATC</sequence>
<reference evidence="3 4" key="1">
    <citation type="submission" date="2017-06" db="EMBL/GenBank/DDBJ databases">
        <authorList>
            <person name="Kim H.J."/>
            <person name="Triplett B.A."/>
        </authorList>
    </citation>
    <scope>NUCLEOTIDE SEQUENCE [LARGE SCALE GENOMIC DNA]</scope>
    <source>
        <strain evidence="3 4">DSM 44272</strain>
    </source>
</reference>
<gene>
    <name evidence="3" type="ORF">SAMN06272737_12571</name>
</gene>
<proteinExistence type="predicted"/>
<dbReference type="PROSITE" id="PS51257">
    <property type="entry name" value="PROKAR_LIPOPROTEIN"/>
    <property type="match status" value="1"/>
</dbReference>
<name>A0A238Z5Y2_9ACTN</name>
<dbReference type="PANTHER" id="PTHR24094:SF15">
    <property type="entry name" value="AMP-DEPENDENT SYNTHETASE_LIGASE DOMAIN-CONTAINING PROTEIN-RELATED"/>
    <property type="match status" value="1"/>
</dbReference>
<dbReference type="InterPro" id="IPR011089">
    <property type="entry name" value="GmrSD_C"/>
</dbReference>